<organism evidence="2 3">
    <name type="scientific">Amycolatopsis nalaikhensis</name>
    <dbReference type="NCBI Taxonomy" id="715472"/>
    <lineage>
        <taxon>Bacteria</taxon>
        <taxon>Bacillati</taxon>
        <taxon>Actinomycetota</taxon>
        <taxon>Actinomycetes</taxon>
        <taxon>Pseudonocardiales</taxon>
        <taxon>Pseudonocardiaceae</taxon>
        <taxon>Amycolatopsis</taxon>
    </lineage>
</organism>
<feature type="compositionally biased region" description="Polar residues" evidence="1">
    <location>
        <begin position="452"/>
        <end position="462"/>
    </location>
</feature>
<gene>
    <name evidence="2" type="ORF">QP939_28200</name>
</gene>
<keyword evidence="3" id="KW-1185">Reference proteome</keyword>
<feature type="compositionally biased region" description="Basic residues" evidence="1">
    <location>
        <begin position="495"/>
        <end position="511"/>
    </location>
</feature>
<dbReference type="EMBL" id="CP127173">
    <property type="protein sequence ID" value="WIV52828.1"/>
    <property type="molecule type" value="Genomic_DNA"/>
</dbReference>
<protein>
    <submittedName>
        <fullName evidence="2">Uncharacterized protein</fullName>
    </submittedName>
</protein>
<evidence type="ECO:0000313" key="2">
    <source>
        <dbReference type="EMBL" id="WIV52828.1"/>
    </source>
</evidence>
<dbReference type="RefSeq" id="WP_285449230.1">
    <property type="nucleotide sequence ID" value="NZ_CP127173.1"/>
</dbReference>
<proteinExistence type="predicted"/>
<feature type="region of interest" description="Disordered" evidence="1">
    <location>
        <begin position="570"/>
        <end position="598"/>
    </location>
</feature>
<evidence type="ECO:0000313" key="3">
    <source>
        <dbReference type="Proteomes" id="UP001227101"/>
    </source>
</evidence>
<evidence type="ECO:0000256" key="1">
    <source>
        <dbReference type="SAM" id="MobiDB-lite"/>
    </source>
</evidence>
<name>A0ABY8X8W3_9PSEU</name>
<reference evidence="2 3" key="1">
    <citation type="submission" date="2023-06" db="EMBL/GenBank/DDBJ databases">
        <authorList>
            <person name="Oyuntsetseg B."/>
            <person name="Kim S.B."/>
        </authorList>
    </citation>
    <scope>NUCLEOTIDE SEQUENCE [LARGE SCALE GENOMIC DNA]</scope>
    <source>
        <strain evidence="2 3">2-2</strain>
    </source>
</reference>
<dbReference type="Proteomes" id="UP001227101">
    <property type="component" value="Chromosome"/>
</dbReference>
<sequence length="598" mass="66356">MSDTYIPSRLDQALFAAPFIVINADNAAHTITHNLDDAVTILNTDGAARAIVGTLRQPLLAIDIDPEDTDAGEVVAEQLLLWADHYGLPCLRRDSGRPGHTHLVIKTPPCLREELRLVVRTVATRQNVSATVRSPLRLTSSPHRHGLPSPILSCTLTTADVPQDTESGPRPAARCPRRRGNSGASRSEGEYGHALALARAGHSTAHAWAFANMAGTKAREIGQKAWRRWFWAPATTIAAAERGLTEQQAWDLFRQASPTQAAHVGKDEWRRSRWLPALWEAEDCRPRRRRLGPRQATDRQCEPAPRRLRRVRAVLQAAVDRHLEGEFGTASRTGTIAGVRVASLRAALDAFAHAVLATRGSISIRHWAERAGLDPKTVRRARDAAIALGILKRVHRYAGGDSDCDAFAPVEHRKPRASSELTSPTLYTPVLGSADVSRLQWQHRLDRIQRSRMLSGSQQLSQKKPIPPDADTEPSSSPHQHQHALPAGYAELRERKWKPHRDRTKDLHRHNDRSAHALQHTHRGHEQQVGRNELLRHVRQRLTGSNDSSTLTASLMKRHESNVQIQLNEPTFNDLPCSAPEHAAEAQPTTGSPRGHPR</sequence>
<feature type="region of interest" description="Disordered" evidence="1">
    <location>
        <begin position="160"/>
        <end position="188"/>
    </location>
</feature>
<accession>A0ABY8X8W3</accession>
<feature type="region of interest" description="Disordered" evidence="1">
    <location>
        <begin position="450"/>
        <end position="531"/>
    </location>
</feature>